<protein>
    <recommendedName>
        <fullName evidence="2">RBR-type E3 ubiquitin transferase</fullName>
        <ecNumber evidence="2">2.3.2.31</ecNumber>
    </recommendedName>
</protein>
<dbReference type="CDD" id="cd20335">
    <property type="entry name" value="BRcat_RBR"/>
    <property type="match status" value="1"/>
</dbReference>
<feature type="domain" description="RING-type" evidence="11">
    <location>
        <begin position="208"/>
        <end position="412"/>
    </location>
</feature>
<feature type="region of interest" description="Disordered" evidence="10">
    <location>
        <begin position="677"/>
        <end position="702"/>
    </location>
</feature>
<dbReference type="AlphaFoldDB" id="A0A8H4K0P6"/>
<evidence type="ECO:0000256" key="5">
    <source>
        <dbReference type="ARBA" id="ARBA00022737"/>
    </source>
</evidence>
<reference evidence="12" key="1">
    <citation type="submission" date="2020-01" db="EMBL/GenBank/DDBJ databases">
        <title>Identification and distribution of gene clusters putatively required for synthesis of sphingolipid metabolism inhibitors in phylogenetically diverse species of the filamentous fungus Fusarium.</title>
        <authorList>
            <person name="Kim H.-S."/>
            <person name="Busman M."/>
            <person name="Brown D.W."/>
            <person name="Divon H."/>
            <person name="Uhlig S."/>
            <person name="Proctor R.H."/>
        </authorList>
    </citation>
    <scope>NUCLEOTIDE SEQUENCE</scope>
    <source>
        <strain evidence="12">NRRL 53441</strain>
    </source>
</reference>
<keyword evidence="9" id="KW-0175">Coiled coil</keyword>
<dbReference type="Pfam" id="PF01485">
    <property type="entry name" value="IBR"/>
    <property type="match status" value="2"/>
</dbReference>
<dbReference type="PROSITE" id="PS51873">
    <property type="entry name" value="TRIAD"/>
    <property type="match status" value="1"/>
</dbReference>
<feature type="coiled-coil region" evidence="9">
    <location>
        <begin position="606"/>
        <end position="644"/>
    </location>
</feature>
<evidence type="ECO:0000256" key="8">
    <source>
        <dbReference type="ARBA" id="ARBA00022833"/>
    </source>
</evidence>
<keyword evidence="4" id="KW-0479">Metal-binding</keyword>
<dbReference type="OrthoDB" id="9977870at2759"/>
<accession>A0A8H4K0P6</accession>
<dbReference type="InterPro" id="IPR002867">
    <property type="entry name" value="IBR_dom"/>
</dbReference>
<comment type="catalytic activity">
    <reaction evidence="1">
        <text>[E2 ubiquitin-conjugating enzyme]-S-ubiquitinyl-L-cysteine + [acceptor protein]-L-lysine = [E2 ubiquitin-conjugating enzyme]-L-cysteine + [acceptor protein]-N(6)-ubiquitinyl-L-lysine.</text>
        <dbReference type="EC" id="2.3.2.31"/>
    </reaction>
</comment>
<keyword evidence="5" id="KW-0677">Repeat</keyword>
<name>A0A8H4K0P6_9HYPO</name>
<keyword evidence="7" id="KW-0833">Ubl conjugation pathway</keyword>
<feature type="compositionally biased region" description="Polar residues" evidence="10">
    <location>
        <begin position="692"/>
        <end position="702"/>
    </location>
</feature>
<evidence type="ECO:0000256" key="3">
    <source>
        <dbReference type="ARBA" id="ARBA00022679"/>
    </source>
</evidence>
<feature type="compositionally biased region" description="Low complexity" evidence="10">
    <location>
        <begin position="435"/>
        <end position="444"/>
    </location>
</feature>
<dbReference type="GO" id="GO:0008270">
    <property type="term" value="F:zinc ion binding"/>
    <property type="evidence" value="ECO:0007669"/>
    <property type="project" value="UniProtKB-KW"/>
</dbReference>
<organism evidence="12 13">
    <name type="scientific">Fusarium austroafricanum</name>
    <dbReference type="NCBI Taxonomy" id="2364996"/>
    <lineage>
        <taxon>Eukaryota</taxon>
        <taxon>Fungi</taxon>
        <taxon>Dikarya</taxon>
        <taxon>Ascomycota</taxon>
        <taxon>Pezizomycotina</taxon>
        <taxon>Sordariomycetes</taxon>
        <taxon>Hypocreomycetidae</taxon>
        <taxon>Hypocreales</taxon>
        <taxon>Nectriaceae</taxon>
        <taxon>Fusarium</taxon>
        <taxon>Fusarium concolor species complex</taxon>
    </lineage>
</organism>
<sequence length="702" mass="79188">MIAAALRQSPIIAVDMANSTTTTPLIITSVGTDANHGADTNTDATAPELSDLDYFITVLQLPDGRTENQVEDDLVSKANALGISSVPVTDKRITSSVESASTVYNARTFSMLSGGSTSTALTTHSSLFGPSTPDLALSSGRQSKDLSFSQYDRYLSVIDPHHNHLKASKESHAPDTTAQSIFSGKTKRSLFSVKSGFRLRWKKKPSPQPLQAILCVLTRIPTNMVSRSQSMLTLVIGPVCLRSLIHTAMSDESSMPPRCCAQPLPGSLIRDLLSRDAQQEFLKAIIQYSTPWQARIFCPNASCGEFIPPHQKLDPKYPSSVTCRKCNARVCLMCKHNAHPTGKDCPEDWELDQAIKKGDQPGWRRCYKCRNLVAQKEGSTKMTCRCKALFCYTCGGVWDSNTGCPNDCDEEDEMERRQREEQAQLAEYEEEKAAQEAAAAAASTERLEAEERTRNKDDFSNLAEMQQQELGRFLEFAEQSKEHMRTRFSKQRKAMAKWHAEQEEQMKEKHARTVCQLDDRQVAAEMDLRHTLEASERSVKIRLKHMEAYCDGLGRGSTNSSPGSESHPHRVVTERDLRELGQQYNLRDGMERSHQAKINVMRDRQAKRMEELIDRQETEFENLIERNRHELEELEAQAVSEEETLISTLMARKAKLVRRWELAIEILRKELEDHDGVKYAPIPTPTWPEVRTQITSSPKEEH</sequence>
<evidence type="ECO:0000313" key="13">
    <source>
        <dbReference type="Proteomes" id="UP000605986"/>
    </source>
</evidence>
<evidence type="ECO:0000256" key="4">
    <source>
        <dbReference type="ARBA" id="ARBA00022723"/>
    </source>
</evidence>
<dbReference type="PANTHER" id="PTHR11685">
    <property type="entry name" value="RBR FAMILY RING FINGER AND IBR DOMAIN-CONTAINING"/>
    <property type="match status" value="1"/>
</dbReference>
<feature type="compositionally biased region" description="Basic and acidic residues" evidence="10">
    <location>
        <begin position="445"/>
        <end position="457"/>
    </location>
</feature>
<dbReference type="SUPFAM" id="SSF57850">
    <property type="entry name" value="RING/U-box"/>
    <property type="match status" value="1"/>
</dbReference>
<dbReference type="InterPro" id="IPR044066">
    <property type="entry name" value="TRIAD_supradom"/>
</dbReference>
<evidence type="ECO:0000259" key="11">
    <source>
        <dbReference type="PROSITE" id="PS51873"/>
    </source>
</evidence>
<dbReference type="GO" id="GO:0061630">
    <property type="term" value="F:ubiquitin protein ligase activity"/>
    <property type="evidence" value="ECO:0007669"/>
    <property type="project" value="UniProtKB-EC"/>
</dbReference>
<proteinExistence type="predicted"/>
<keyword evidence="3" id="KW-0808">Transferase</keyword>
<keyword evidence="13" id="KW-1185">Reference proteome</keyword>
<evidence type="ECO:0000256" key="2">
    <source>
        <dbReference type="ARBA" id="ARBA00012251"/>
    </source>
</evidence>
<evidence type="ECO:0000256" key="10">
    <source>
        <dbReference type="SAM" id="MobiDB-lite"/>
    </source>
</evidence>
<dbReference type="Proteomes" id="UP000605986">
    <property type="component" value="Unassembled WGS sequence"/>
</dbReference>
<keyword evidence="6" id="KW-0863">Zinc-finger</keyword>
<evidence type="ECO:0000256" key="7">
    <source>
        <dbReference type="ARBA" id="ARBA00022786"/>
    </source>
</evidence>
<evidence type="ECO:0000256" key="1">
    <source>
        <dbReference type="ARBA" id="ARBA00001798"/>
    </source>
</evidence>
<dbReference type="Gene3D" id="1.20.120.1750">
    <property type="match status" value="1"/>
</dbReference>
<dbReference type="EC" id="2.3.2.31" evidence="2"/>
<evidence type="ECO:0000313" key="12">
    <source>
        <dbReference type="EMBL" id="KAF4442537.1"/>
    </source>
</evidence>
<evidence type="ECO:0000256" key="6">
    <source>
        <dbReference type="ARBA" id="ARBA00022771"/>
    </source>
</evidence>
<dbReference type="CDD" id="cd22584">
    <property type="entry name" value="Rcat_RBR_unk"/>
    <property type="match status" value="1"/>
</dbReference>
<dbReference type="InterPro" id="IPR031127">
    <property type="entry name" value="E3_UB_ligase_RBR"/>
</dbReference>
<feature type="region of interest" description="Disordered" evidence="10">
    <location>
        <begin position="415"/>
        <end position="457"/>
    </location>
</feature>
<gene>
    <name evidence="12" type="ORF">F53441_11714</name>
</gene>
<dbReference type="GO" id="GO:0016567">
    <property type="term" value="P:protein ubiquitination"/>
    <property type="evidence" value="ECO:0007669"/>
    <property type="project" value="InterPro"/>
</dbReference>
<keyword evidence="8" id="KW-0862">Zinc</keyword>
<dbReference type="EMBL" id="JAADJG010000592">
    <property type="protein sequence ID" value="KAF4442537.1"/>
    <property type="molecule type" value="Genomic_DNA"/>
</dbReference>
<comment type="caution">
    <text evidence="12">The sequence shown here is derived from an EMBL/GenBank/DDBJ whole genome shotgun (WGS) entry which is preliminary data.</text>
</comment>
<evidence type="ECO:0000256" key="9">
    <source>
        <dbReference type="SAM" id="Coils"/>
    </source>
</evidence>